<dbReference type="Pfam" id="PF01522">
    <property type="entry name" value="Polysacc_deac_1"/>
    <property type="match status" value="1"/>
</dbReference>
<dbReference type="EMBL" id="CP002869">
    <property type="protein sequence ID" value="AEI39536.1"/>
    <property type="molecule type" value="Genomic_DNA"/>
</dbReference>
<gene>
    <name evidence="3" type="ordered locus">KNP414_00946</name>
</gene>
<dbReference type="SUPFAM" id="SSF88713">
    <property type="entry name" value="Glycoside hydrolase/deacetylase"/>
    <property type="match status" value="1"/>
</dbReference>
<dbReference type="Proteomes" id="UP000006620">
    <property type="component" value="Chromosome"/>
</dbReference>
<dbReference type="PANTHER" id="PTHR34216:SF7">
    <property type="entry name" value="POLY-BETA-1,6-N-ACETYL-D-GLUCOSAMINE N-DEACETYLASE"/>
    <property type="match status" value="1"/>
</dbReference>
<protein>
    <submittedName>
        <fullName evidence="3">Polysaccharide deacetylase</fullName>
    </submittedName>
</protein>
<dbReference type="CDD" id="cd10918">
    <property type="entry name" value="CE4_NodB_like_5s_6s"/>
    <property type="match status" value="1"/>
</dbReference>
<evidence type="ECO:0000313" key="3">
    <source>
        <dbReference type="EMBL" id="AEI39536.1"/>
    </source>
</evidence>
<keyword evidence="1" id="KW-0732">Signal</keyword>
<dbReference type="InterPro" id="IPR011330">
    <property type="entry name" value="Glyco_hydro/deAcase_b/a-brl"/>
</dbReference>
<dbReference type="RefSeq" id="WP_013914700.1">
    <property type="nucleotide sequence ID" value="NC_015690.1"/>
</dbReference>
<dbReference type="GO" id="GO:0005975">
    <property type="term" value="P:carbohydrate metabolic process"/>
    <property type="evidence" value="ECO:0007669"/>
    <property type="project" value="InterPro"/>
</dbReference>
<accession>F8F7Q1</accession>
<evidence type="ECO:0000256" key="1">
    <source>
        <dbReference type="ARBA" id="ARBA00022729"/>
    </source>
</evidence>
<evidence type="ECO:0000313" key="4">
    <source>
        <dbReference type="Proteomes" id="UP000006620"/>
    </source>
</evidence>
<dbReference type="InterPro" id="IPR002509">
    <property type="entry name" value="NODB_dom"/>
</dbReference>
<dbReference type="AlphaFoldDB" id="F8F7Q1"/>
<proteinExistence type="predicted"/>
<dbReference type="Gene3D" id="3.20.20.370">
    <property type="entry name" value="Glycoside hydrolase/deacetylase"/>
    <property type="match status" value="1"/>
</dbReference>
<dbReference type="GO" id="GO:0016810">
    <property type="term" value="F:hydrolase activity, acting on carbon-nitrogen (but not peptide) bonds"/>
    <property type="evidence" value="ECO:0007669"/>
    <property type="project" value="InterPro"/>
</dbReference>
<dbReference type="KEGG" id="pms:KNP414_00946"/>
<dbReference type="InterPro" id="IPR051398">
    <property type="entry name" value="Polysacch_Deacetylase"/>
</dbReference>
<reference evidence="4" key="1">
    <citation type="submission" date="2011-06" db="EMBL/GenBank/DDBJ databases">
        <title>Complete genome sequence of Paenibacillus mucilaginosus KNP414.</title>
        <authorList>
            <person name="Wang J."/>
            <person name="Hu S."/>
            <person name="Hu X."/>
            <person name="Zhang B."/>
            <person name="Dong D."/>
            <person name="Zhang S."/>
            <person name="Zhao K."/>
            <person name="Wu D."/>
        </authorList>
    </citation>
    <scope>NUCLEOTIDE SEQUENCE [LARGE SCALE GENOMIC DNA]</scope>
    <source>
        <strain evidence="4">KNP414</strain>
    </source>
</reference>
<feature type="domain" description="NodB homology" evidence="2">
    <location>
        <begin position="94"/>
        <end position="341"/>
    </location>
</feature>
<name>F8F7Q1_PAEMK</name>
<dbReference type="HOGENOM" id="CLU_030024_1_1_9"/>
<sequence>MRLAGMKRTVKEWGMRLFYYSGAYFIANRLLGRGGLYIVGYHRISENLNADDVHVLAVTRRNLENHFRFYAKGFELISMDEVEPLLRQGKLTKDYMVVTFDDGYRDNYTLGIDLFRKYGVVPTIYLTAGAVDRRSVLWTDVIDTLVASTRLNEIRLSILNVSGTFPLTTQTERVSLSEVLKNEIKRYDEQVKKDTLERLSRLFGVPLAVEDSLLIEWHEVKELVRSGAIMGSHTLNHPTLSKIAHEDAVQEVTESRHLIEERLGSRVHHFAYPYGKQEDYTQAIKRELAGIYTTSVTAIDGINQPGQDVHQLKRIIVENISVHQLRIRLLKHKMGSPLITR</sequence>
<dbReference type="PROSITE" id="PS51677">
    <property type="entry name" value="NODB"/>
    <property type="match status" value="1"/>
</dbReference>
<dbReference type="PANTHER" id="PTHR34216">
    <property type="match status" value="1"/>
</dbReference>
<evidence type="ECO:0000259" key="2">
    <source>
        <dbReference type="PROSITE" id="PS51677"/>
    </source>
</evidence>
<dbReference type="PATRIC" id="fig|1036673.3.peg.848"/>
<organism evidence="3 4">
    <name type="scientific">Paenibacillus mucilaginosus (strain KNP414)</name>
    <dbReference type="NCBI Taxonomy" id="1036673"/>
    <lineage>
        <taxon>Bacteria</taxon>
        <taxon>Bacillati</taxon>
        <taxon>Bacillota</taxon>
        <taxon>Bacilli</taxon>
        <taxon>Bacillales</taxon>
        <taxon>Paenibacillaceae</taxon>
        <taxon>Paenibacillus</taxon>
    </lineage>
</organism>
<reference evidence="3 4" key="2">
    <citation type="journal article" date="2013" name="Genome Announc.">
        <title>Genome Sequence of Growth-Improving Paenibacillus mucilaginosus Strain KNP414.</title>
        <authorList>
            <person name="Lu J.J."/>
            <person name="Wang J.F."/>
            <person name="Hu X.F."/>
        </authorList>
    </citation>
    <scope>NUCLEOTIDE SEQUENCE [LARGE SCALE GENOMIC DNA]</scope>
    <source>
        <strain evidence="3 4">KNP414</strain>
    </source>
</reference>